<evidence type="ECO:0000256" key="2">
    <source>
        <dbReference type="ARBA" id="ARBA00022801"/>
    </source>
</evidence>
<dbReference type="InterPro" id="IPR036514">
    <property type="entry name" value="SGNH_hydro_sf"/>
</dbReference>
<keyword evidence="3" id="KW-0732">Signal</keyword>
<accession>A0A7X1FWH0</accession>
<dbReference type="Gene3D" id="3.40.50.1110">
    <property type="entry name" value="SGNH hydrolase"/>
    <property type="match status" value="1"/>
</dbReference>
<name>A0A7X1FWH0_9SPHN</name>
<evidence type="ECO:0000313" key="5">
    <source>
        <dbReference type="EMBL" id="MBC2667637.1"/>
    </source>
</evidence>
<dbReference type="PANTHER" id="PTHR43695:SF1">
    <property type="entry name" value="RHAMNOGALACTURONAN ACETYLESTERASE"/>
    <property type="match status" value="1"/>
</dbReference>
<evidence type="ECO:0000259" key="4">
    <source>
        <dbReference type="Pfam" id="PF13472"/>
    </source>
</evidence>
<dbReference type="InterPro" id="IPR013830">
    <property type="entry name" value="SGNH_hydro"/>
</dbReference>
<protein>
    <submittedName>
        <fullName evidence="5">Rhamnogalacturonan acetylesterase</fullName>
    </submittedName>
</protein>
<keyword evidence="2" id="KW-0378">Hydrolase</keyword>
<reference evidence="5 6" key="1">
    <citation type="submission" date="2020-08" db="EMBL/GenBank/DDBJ databases">
        <title>The genome sequence of type strain Novosphingobium piscinae KCTC 42194.</title>
        <authorList>
            <person name="Liu Y."/>
        </authorList>
    </citation>
    <scope>NUCLEOTIDE SEQUENCE [LARGE SCALE GENOMIC DNA]</scope>
    <source>
        <strain evidence="5 6">KCTC 42194</strain>
    </source>
</reference>
<dbReference type="PANTHER" id="PTHR43695">
    <property type="entry name" value="PUTATIVE (AFU_ORTHOLOGUE AFUA_2G17250)-RELATED"/>
    <property type="match status" value="1"/>
</dbReference>
<feature type="signal peptide" evidence="3">
    <location>
        <begin position="1"/>
        <end position="23"/>
    </location>
</feature>
<gene>
    <name evidence="5" type="ORF">H7F53_00590</name>
</gene>
<dbReference type="AlphaFoldDB" id="A0A7X1FWH0"/>
<evidence type="ECO:0000313" key="6">
    <source>
        <dbReference type="Proteomes" id="UP000551327"/>
    </source>
</evidence>
<evidence type="ECO:0000256" key="3">
    <source>
        <dbReference type="SAM" id="SignalP"/>
    </source>
</evidence>
<dbReference type="InterPro" id="IPR037459">
    <property type="entry name" value="RhgT-like"/>
</dbReference>
<feature type="domain" description="SGNH hydrolase-type esterase" evidence="4">
    <location>
        <begin position="44"/>
        <end position="238"/>
    </location>
</feature>
<evidence type="ECO:0000256" key="1">
    <source>
        <dbReference type="ARBA" id="ARBA00008668"/>
    </source>
</evidence>
<dbReference type="Proteomes" id="UP000551327">
    <property type="component" value="Unassembled WGS sequence"/>
</dbReference>
<comment type="similarity">
    <text evidence="1">Belongs to the 'GDSL' lipolytic enzyme family.</text>
</comment>
<dbReference type="GO" id="GO:0016788">
    <property type="term" value="F:hydrolase activity, acting on ester bonds"/>
    <property type="evidence" value="ECO:0007669"/>
    <property type="project" value="UniProtKB-ARBA"/>
</dbReference>
<dbReference type="Pfam" id="PF13472">
    <property type="entry name" value="Lipase_GDSL_2"/>
    <property type="match status" value="1"/>
</dbReference>
<dbReference type="EMBL" id="JACLAX010000001">
    <property type="protein sequence ID" value="MBC2667637.1"/>
    <property type="molecule type" value="Genomic_DNA"/>
</dbReference>
<organism evidence="5 6">
    <name type="scientific">Novosphingobium piscinae</name>
    <dbReference type="NCBI Taxonomy" id="1507448"/>
    <lineage>
        <taxon>Bacteria</taxon>
        <taxon>Pseudomonadati</taxon>
        <taxon>Pseudomonadota</taxon>
        <taxon>Alphaproteobacteria</taxon>
        <taxon>Sphingomonadales</taxon>
        <taxon>Sphingomonadaceae</taxon>
        <taxon>Novosphingobium</taxon>
    </lineage>
</organism>
<comment type="caution">
    <text evidence="5">The sequence shown here is derived from an EMBL/GenBank/DDBJ whole genome shotgun (WGS) entry which is preliminary data.</text>
</comment>
<proteinExistence type="inferred from homology"/>
<sequence>MPRRAVPLAALALAAAATTTAAAAGSAPAAGADPAAGGRILIAGDSTAQSYGPERYPLSGWGQFLPCGLVPGAEVRNRAMAGRSTRTFIAEQRWAALMAELQPGDTVLIQFGHNDAAREKPERFADATTTFRDNLLRFVWETRGHGAVPVLVTPVARRSFWDNGQTRADFAEWSAVTRAVAAQTATPLLDLEAESRALIDTLGAEPARALYLHYPAGRWPSYPRGIADDTHFSEIGARRMAELVARGLAALPVPAARLVAPDRPDLARTEPLGAGQCH</sequence>
<dbReference type="CDD" id="cd01821">
    <property type="entry name" value="Rhamnogalacturan_acetylesterase_like"/>
    <property type="match status" value="1"/>
</dbReference>
<dbReference type="SUPFAM" id="SSF52266">
    <property type="entry name" value="SGNH hydrolase"/>
    <property type="match status" value="1"/>
</dbReference>
<feature type="chain" id="PRO_5030736406" evidence="3">
    <location>
        <begin position="24"/>
        <end position="278"/>
    </location>
</feature>
<keyword evidence="6" id="KW-1185">Reference proteome</keyword>
<dbReference type="RefSeq" id="WP_185677522.1">
    <property type="nucleotide sequence ID" value="NZ_JACLAX010000001.1"/>
</dbReference>